<gene>
    <name evidence="1" type="ORF">N7494_005062</name>
</gene>
<comment type="caution">
    <text evidence="1">The sequence shown here is derived from an EMBL/GenBank/DDBJ whole genome shotgun (WGS) entry which is preliminary data.</text>
</comment>
<name>A0AAD6GF24_9EURO</name>
<protein>
    <submittedName>
        <fullName evidence="1">Uncharacterized protein</fullName>
    </submittedName>
</protein>
<keyword evidence="2" id="KW-1185">Reference proteome</keyword>
<dbReference type="AlphaFoldDB" id="A0AAD6GF24"/>
<reference evidence="1 2" key="1">
    <citation type="journal article" date="2023" name="IMA Fungus">
        <title>Comparative genomic study of the Penicillium genus elucidates a diverse pangenome and 15 lateral gene transfer events.</title>
        <authorList>
            <person name="Petersen C."/>
            <person name="Sorensen T."/>
            <person name="Nielsen M.R."/>
            <person name="Sondergaard T.E."/>
            <person name="Sorensen J.L."/>
            <person name="Fitzpatrick D.A."/>
            <person name="Frisvad J.C."/>
            <person name="Nielsen K.L."/>
        </authorList>
    </citation>
    <scope>NUCLEOTIDE SEQUENCE [LARGE SCALE GENOMIC DNA]</scope>
    <source>
        <strain evidence="1 2">IBT 35679</strain>
    </source>
</reference>
<proteinExistence type="predicted"/>
<organism evidence="1 2">
    <name type="scientific">Penicillium frequentans</name>
    <dbReference type="NCBI Taxonomy" id="3151616"/>
    <lineage>
        <taxon>Eukaryota</taxon>
        <taxon>Fungi</taxon>
        <taxon>Dikarya</taxon>
        <taxon>Ascomycota</taxon>
        <taxon>Pezizomycotina</taxon>
        <taxon>Eurotiomycetes</taxon>
        <taxon>Eurotiomycetidae</taxon>
        <taxon>Eurotiales</taxon>
        <taxon>Aspergillaceae</taxon>
        <taxon>Penicillium</taxon>
    </lineage>
</organism>
<sequence>MSRASGANECNRDWEKNRGNLSVDFRTLPQAPAAFKINITPGWGGFTAYLGISVQVQHLTSRRLNRPQAGERIMV</sequence>
<dbReference type="Proteomes" id="UP001220324">
    <property type="component" value="Unassembled WGS sequence"/>
</dbReference>
<evidence type="ECO:0000313" key="2">
    <source>
        <dbReference type="Proteomes" id="UP001220324"/>
    </source>
</evidence>
<evidence type="ECO:0000313" key="1">
    <source>
        <dbReference type="EMBL" id="KAJ5543783.1"/>
    </source>
</evidence>
<dbReference type="EMBL" id="JAQIZZ010000004">
    <property type="protein sequence ID" value="KAJ5543783.1"/>
    <property type="molecule type" value="Genomic_DNA"/>
</dbReference>
<accession>A0AAD6GF24</accession>